<dbReference type="PANTHER" id="PTHR32263:SF19">
    <property type="entry name" value="OS03G0230300 PROTEIN"/>
    <property type="match status" value="1"/>
</dbReference>
<comment type="caution">
    <text evidence="2">The sequence shown here is derived from an EMBL/GenBank/DDBJ whole genome shotgun (WGS) entry which is preliminary data.</text>
</comment>
<dbReference type="EMBL" id="QGNW01000301">
    <property type="protein sequence ID" value="RVW78140.1"/>
    <property type="molecule type" value="Genomic_DNA"/>
</dbReference>
<proteinExistence type="predicted"/>
<evidence type="ECO:0000259" key="1">
    <source>
        <dbReference type="Pfam" id="PF23467"/>
    </source>
</evidence>
<name>A0A438H0N1_VITVI</name>
<evidence type="ECO:0000313" key="3">
    <source>
        <dbReference type="Proteomes" id="UP000288805"/>
    </source>
</evidence>
<dbReference type="Proteomes" id="UP000288805">
    <property type="component" value="Unassembled WGS sequence"/>
</dbReference>
<evidence type="ECO:0000313" key="2">
    <source>
        <dbReference type="EMBL" id="RVW78140.1"/>
    </source>
</evidence>
<feature type="domain" description="RCD1 WWE" evidence="1">
    <location>
        <begin position="54"/>
        <end position="128"/>
    </location>
</feature>
<sequence>MIETGSKLNTDSYARTLGFLILVCSALVCSGCQIGGATTSISLSKSMDLRSICVPSRFMFYIDGFGKSISQARCWRCESSFLERKTMMDVSINDSEYHSDYLRMLQIDILTGKGRVVACVDVNERCFFMKLFNSEEVANGLENLNMKSKIRFGEHFGKMKIERLESQEEIEENSSIN</sequence>
<dbReference type="PANTHER" id="PTHR32263">
    <property type="entry name" value="INACTIVE POLY [ADP-RIBOSE] POLYMERASE SRO4-RELATED"/>
    <property type="match status" value="1"/>
</dbReference>
<organism evidence="2 3">
    <name type="scientific">Vitis vinifera</name>
    <name type="common">Grape</name>
    <dbReference type="NCBI Taxonomy" id="29760"/>
    <lineage>
        <taxon>Eukaryota</taxon>
        <taxon>Viridiplantae</taxon>
        <taxon>Streptophyta</taxon>
        <taxon>Embryophyta</taxon>
        <taxon>Tracheophyta</taxon>
        <taxon>Spermatophyta</taxon>
        <taxon>Magnoliopsida</taxon>
        <taxon>eudicotyledons</taxon>
        <taxon>Gunneridae</taxon>
        <taxon>Pentapetalae</taxon>
        <taxon>rosids</taxon>
        <taxon>Vitales</taxon>
        <taxon>Vitaceae</taxon>
        <taxon>Viteae</taxon>
        <taxon>Vitis</taxon>
    </lineage>
</organism>
<dbReference type="InterPro" id="IPR057823">
    <property type="entry name" value="WWE_RCD1"/>
</dbReference>
<dbReference type="Pfam" id="PF23467">
    <property type="entry name" value="WWE_5"/>
    <property type="match status" value="1"/>
</dbReference>
<reference evidence="2 3" key="1">
    <citation type="journal article" date="2018" name="PLoS Genet.">
        <title>Population sequencing reveals clonal diversity and ancestral inbreeding in the grapevine cultivar Chardonnay.</title>
        <authorList>
            <person name="Roach M.J."/>
            <person name="Johnson D.L."/>
            <person name="Bohlmann J."/>
            <person name="van Vuuren H.J."/>
            <person name="Jones S.J."/>
            <person name="Pretorius I.S."/>
            <person name="Schmidt S.A."/>
            <person name="Borneman A.R."/>
        </authorList>
    </citation>
    <scope>NUCLEOTIDE SEQUENCE [LARGE SCALE GENOMIC DNA]</scope>
    <source>
        <strain evidence="3">cv. Chardonnay</strain>
        <tissue evidence="2">Leaf</tissue>
    </source>
</reference>
<dbReference type="InterPro" id="IPR044964">
    <property type="entry name" value="RCD1/SRO1-5"/>
</dbReference>
<dbReference type="AlphaFoldDB" id="A0A438H0N1"/>
<gene>
    <name evidence="2" type="ORF">CK203_049690</name>
</gene>
<protein>
    <recommendedName>
        <fullName evidence="1">RCD1 WWE domain-containing protein</fullName>
    </recommendedName>
</protein>
<accession>A0A438H0N1</accession>